<dbReference type="PANTHER" id="PTHR32235">
    <property type="entry name" value="NON-HOMOLOGOUS END-JOINING FACTOR 1"/>
    <property type="match status" value="1"/>
</dbReference>
<evidence type="ECO:0000259" key="9">
    <source>
        <dbReference type="Pfam" id="PF09302"/>
    </source>
</evidence>
<dbReference type="CDD" id="cd22285">
    <property type="entry name" value="HD_XLF_N"/>
    <property type="match status" value="1"/>
</dbReference>
<keyword evidence="11" id="KW-1185">Reference proteome</keyword>
<protein>
    <recommendedName>
        <fullName evidence="7">Non-homologous end-joining factor 1</fullName>
    </recommendedName>
</protein>
<evidence type="ECO:0000256" key="8">
    <source>
        <dbReference type="SAM" id="MobiDB-lite"/>
    </source>
</evidence>
<keyword evidence="4" id="KW-0234">DNA repair</keyword>
<dbReference type="EMBL" id="JAHYIQ010000039">
    <property type="protein sequence ID" value="KAK1118950.1"/>
    <property type="molecule type" value="Genomic_DNA"/>
</dbReference>
<evidence type="ECO:0000256" key="4">
    <source>
        <dbReference type="ARBA" id="ARBA00023204"/>
    </source>
</evidence>
<dbReference type="InterPro" id="IPR015381">
    <property type="entry name" value="XLF-like_N"/>
</dbReference>
<dbReference type="Gene3D" id="2.170.210.10">
    <property type="entry name" value="DNA double-strand break repair and VJ recombination XRCC4, N-terminal"/>
    <property type="match status" value="1"/>
</dbReference>
<comment type="similarity">
    <text evidence="6">Belongs to the XRCC4-XLF family. XLF subfamily.</text>
</comment>
<evidence type="ECO:0000256" key="3">
    <source>
        <dbReference type="ARBA" id="ARBA00023125"/>
    </source>
</evidence>
<accession>A0AA40KG66</accession>
<keyword evidence="2" id="KW-0227">DNA damage</keyword>
<dbReference type="Pfam" id="PF09302">
    <property type="entry name" value="XLF"/>
    <property type="match status" value="1"/>
</dbReference>
<gene>
    <name evidence="10" type="ORF">K0M31_013722</name>
</gene>
<dbReference type="GO" id="GO:0006303">
    <property type="term" value="P:double-strand break repair via nonhomologous end joining"/>
    <property type="evidence" value="ECO:0007669"/>
    <property type="project" value="UniProtKB-ARBA"/>
</dbReference>
<dbReference type="Gene3D" id="1.10.287.450">
    <property type="entry name" value="Helix hairpin bin"/>
    <property type="match status" value="1"/>
</dbReference>
<dbReference type="InterPro" id="IPR052287">
    <property type="entry name" value="NHEJ_factor"/>
</dbReference>
<sequence length="300" mass="34950">MISDESKQHRTWNNIKINNDTYMVSVIQKDNTIKVLLTNLIEIWMDTLTKEIILDRCRKLNPLLNIEDLNYYDVVLNILNNMSRNIINVSVEHIKLRAEVDGGIMKFDVNLTKGTSQDFWEIITKPLCISSMEISRQHKFLLDLVKKKDEEISEYKAEGAELIRKNIETKRFKEEQLKITILDPNIIDCINIFQSAMNFYNVFNLYEYNKISEESTSSNSSNNDDTQETVQNRFVQNDGKNICNSEDTTVQRITESVHSEKKKQNKDTTSKKVTRNKIGTANISYRPPKKLKKGLYEPIL</sequence>
<evidence type="ECO:0000256" key="6">
    <source>
        <dbReference type="ARBA" id="ARBA00025747"/>
    </source>
</evidence>
<evidence type="ECO:0000256" key="7">
    <source>
        <dbReference type="ARBA" id="ARBA00044529"/>
    </source>
</evidence>
<reference evidence="10" key="1">
    <citation type="submission" date="2021-10" db="EMBL/GenBank/DDBJ databases">
        <title>Melipona bicolor Genome sequencing and assembly.</title>
        <authorList>
            <person name="Araujo N.S."/>
            <person name="Arias M.C."/>
        </authorList>
    </citation>
    <scope>NUCLEOTIDE SEQUENCE</scope>
    <source>
        <strain evidence="10">USP_2M_L1-L4_2017</strain>
        <tissue evidence="10">Whole body</tissue>
    </source>
</reference>
<comment type="subcellular location">
    <subcellularLocation>
        <location evidence="1">Nucleus</location>
    </subcellularLocation>
</comment>
<dbReference type="AlphaFoldDB" id="A0AA40KG66"/>
<feature type="region of interest" description="Disordered" evidence="8">
    <location>
        <begin position="255"/>
        <end position="281"/>
    </location>
</feature>
<name>A0AA40KG66_9HYME</name>
<dbReference type="GO" id="GO:0045027">
    <property type="term" value="F:DNA end binding"/>
    <property type="evidence" value="ECO:0007669"/>
    <property type="project" value="TreeGrafter"/>
</dbReference>
<dbReference type="GO" id="GO:0032807">
    <property type="term" value="C:DNA ligase IV complex"/>
    <property type="evidence" value="ECO:0007669"/>
    <property type="project" value="TreeGrafter"/>
</dbReference>
<comment type="caution">
    <text evidence="10">The sequence shown here is derived from an EMBL/GenBank/DDBJ whole genome shotgun (WGS) entry which is preliminary data.</text>
</comment>
<dbReference type="InterPro" id="IPR038051">
    <property type="entry name" value="XRCC4-like_N_sf"/>
</dbReference>
<proteinExistence type="inferred from homology"/>
<feature type="domain" description="XLF-like N-terminal" evidence="9">
    <location>
        <begin position="12"/>
        <end position="112"/>
    </location>
</feature>
<organism evidence="10 11">
    <name type="scientific">Melipona bicolor</name>
    <dbReference type="NCBI Taxonomy" id="60889"/>
    <lineage>
        <taxon>Eukaryota</taxon>
        <taxon>Metazoa</taxon>
        <taxon>Ecdysozoa</taxon>
        <taxon>Arthropoda</taxon>
        <taxon>Hexapoda</taxon>
        <taxon>Insecta</taxon>
        <taxon>Pterygota</taxon>
        <taxon>Neoptera</taxon>
        <taxon>Endopterygota</taxon>
        <taxon>Hymenoptera</taxon>
        <taxon>Apocrita</taxon>
        <taxon>Aculeata</taxon>
        <taxon>Apoidea</taxon>
        <taxon>Anthophila</taxon>
        <taxon>Apidae</taxon>
        <taxon>Melipona</taxon>
    </lineage>
</organism>
<evidence type="ECO:0000313" key="11">
    <source>
        <dbReference type="Proteomes" id="UP001177670"/>
    </source>
</evidence>
<evidence type="ECO:0000256" key="5">
    <source>
        <dbReference type="ARBA" id="ARBA00023242"/>
    </source>
</evidence>
<evidence type="ECO:0000256" key="2">
    <source>
        <dbReference type="ARBA" id="ARBA00022763"/>
    </source>
</evidence>
<keyword evidence="3" id="KW-0238">DNA-binding</keyword>
<evidence type="ECO:0000313" key="10">
    <source>
        <dbReference type="EMBL" id="KAK1118950.1"/>
    </source>
</evidence>
<keyword evidence="5" id="KW-0539">Nucleus</keyword>
<dbReference type="Proteomes" id="UP001177670">
    <property type="component" value="Unassembled WGS sequence"/>
</dbReference>
<dbReference type="PANTHER" id="PTHR32235:SF1">
    <property type="entry name" value="NON-HOMOLOGOUS END-JOINING FACTOR 1"/>
    <property type="match status" value="1"/>
</dbReference>
<evidence type="ECO:0000256" key="1">
    <source>
        <dbReference type="ARBA" id="ARBA00004123"/>
    </source>
</evidence>